<dbReference type="Gene3D" id="1.20.58.1310">
    <property type="entry name" value="PRONE domain, subdomain 2"/>
    <property type="match status" value="1"/>
</dbReference>
<keyword evidence="1 2" id="KW-0344">Guanine-nucleotide releasing factor</keyword>
<dbReference type="PROSITE" id="PS51334">
    <property type="entry name" value="PRONE"/>
    <property type="match status" value="1"/>
</dbReference>
<evidence type="ECO:0000256" key="3">
    <source>
        <dbReference type="SAM" id="MobiDB-lite"/>
    </source>
</evidence>
<dbReference type="FunFam" id="1.20.58.1310:FF:000001">
    <property type="entry name" value="Rop guanine nucleotide exchange factor 9"/>
    <property type="match status" value="1"/>
</dbReference>
<feature type="region of interest" description="Disordered" evidence="3">
    <location>
        <begin position="327"/>
        <end position="349"/>
    </location>
</feature>
<accession>A0AAP0DBC9</accession>
<feature type="compositionally biased region" description="Basic and acidic residues" evidence="3">
    <location>
        <begin position="332"/>
        <end position="342"/>
    </location>
</feature>
<dbReference type="Gene3D" id="1.10.510.10">
    <property type="entry name" value="Transferase(Phosphotransferase) domain 1"/>
    <property type="match status" value="1"/>
</dbReference>
<gene>
    <name evidence="6" type="ORF">SSX86_010181</name>
</gene>
<evidence type="ECO:0008006" key="8">
    <source>
        <dbReference type="Google" id="ProtNLM"/>
    </source>
</evidence>
<reference evidence="6 7" key="1">
    <citation type="submission" date="2024-04" db="EMBL/GenBank/DDBJ databases">
        <title>The reference genome of an endangered Asteraceae, Deinandra increscens subsp. villosa, native to the Central Coast of California.</title>
        <authorList>
            <person name="Guilliams M."/>
            <person name="Hasenstab-Lehman K."/>
            <person name="Meyer R."/>
            <person name="Mcevoy S."/>
        </authorList>
    </citation>
    <scope>NUCLEOTIDE SEQUENCE [LARGE SCALE GENOMIC DNA]</scope>
    <source>
        <tissue evidence="6">Leaf</tissue>
    </source>
</reference>
<feature type="domain" description="Protein kinase" evidence="4">
    <location>
        <begin position="407"/>
        <end position="756"/>
    </location>
</feature>
<protein>
    <recommendedName>
        <fullName evidence="8">Protein kinase domain-containing protein</fullName>
    </recommendedName>
</protein>
<evidence type="ECO:0000259" key="4">
    <source>
        <dbReference type="PROSITE" id="PS50011"/>
    </source>
</evidence>
<dbReference type="Gene3D" id="3.30.200.20">
    <property type="entry name" value="Phosphorylase Kinase, domain 1"/>
    <property type="match status" value="1"/>
</dbReference>
<dbReference type="InterPro" id="IPR001245">
    <property type="entry name" value="Ser-Thr/Tyr_kinase_cat_dom"/>
</dbReference>
<dbReference type="Proteomes" id="UP001408789">
    <property type="component" value="Unassembled WGS sequence"/>
</dbReference>
<dbReference type="InterPro" id="IPR000719">
    <property type="entry name" value="Prot_kinase_dom"/>
</dbReference>
<dbReference type="GO" id="GO:0004672">
    <property type="term" value="F:protein kinase activity"/>
    <property type="evidence" value="ECO:0007669"/>
    <property type="project" value="InterPro"/>
</dbReference>
<dbReference type="AlphaFoldDB" id="A0AAP0DBC9"/>
<dbReference type="PANTHER" id="PTHR33101">
    <property type="entry name" value="ROP GUANINE NUCLEOTIDE EXCHANGE FACTOR 1"/>
    <property type="match status" value="1"/>
</dbReference>
<dbReference type="Pfam" id="PF07714">
    <property type="entry name" value="PK_Tyr_Ser-Thr"/>
    <property type="match status" value="1"/>
</dbReference>
<proteinExistence type="predicted"/>
<dbReference type="GO" id="GO:0005085">
    <property type="term" value="F:guanyl-nucleotide exchange factor activity"/>
    <property type="evidence" value="ECO:0007669"/>
    <property type="project" value="UniProtKB-UniRule"/>
</dbReference>
<dbReference type="InterPro" id="IPR038937">
    <property type="entry name" value="RopGEF"/>
</dbReference>
<dbReference type="SUPFAM" id="SSF56112">
    <property type="entry name" value="Protein kinase-like (PK-like)"/>
    <property type="match status" value="1"/>
</dbReference>
<feature type="domain" description="PRONE" evidence="5">
    <location>
        <begin position="1"/>
        <end position="333"/>
    </location>
</feature>
<evidence type="ECO:0000313" key="6">
    <source>
        <dbReference type="EMBL" id="KAK9069785.1"/>
    </source>
</evidence>
<dbReference type="PROSITE" id="PS50011">
    <property type="entry name" value="PROTEIN_KINASE_DOM"/>
    <property type="match status" value="1"/>
</dbReference>
<dbReference type="InterPro" id="IPR011009">
    <property type="entry name" value="Kinase-like_dom_sf"/>
</dbReference>
<sequence length="756" mass="85470">MSKSSLSPTTWFQSSCFTASVFGEISKLEPMSPDNKARWRKEIDWMLSVTDHIVEFVPSKQNTNGVTMEIMITRQRSDVRGNIPALKKLDGMLMECLDNFKDQNEFTYVSKDDAGSKSSKKREEDKWWLSTPKVPPNGLSDVARKWLLFQKDSVNQVLKAAMAMNAHILTEMEIPESYIDGLPKNGRASLGDAIYKNITVDHFDPDHFLLAMDLSSEHKILDLKNRIEASVVIWRRKMTNKDGKSGWGSGVSIAKREQFEDRAETILLILKHRFPGTPQSALDVSKIENNRDVGHAILESYSRILESLAHKVMSRIEDVIHADNLAKNPSGDLKRNSLKDSASRASGKFPNAKEELEKINYANAPSSMTLSDFMGWTLEQERESNGNGTTTLVKQTSATNSKKLTYLERIETLGGRSPSTRQRCKTAKALHISANLVQHYIFLTFTVVKFFRDPSNRKEKVPDVPVVPRYLKEFTIDELEKATQGFTLKFPGHDKDSENLFLGWIDEYTLAPSDEALGTAVAEEVNLLGQLGHPNIIRLLGWCNKDEHERLLVYEHVKKSLSDVIHHAKPLPWNEPLTWKKRLEIMNGVASGLEYLYTKKGVASHFQCCDILLDARFNAKIGGFGWTEVHERQDGKRLNGSFGYKKTDDDETSSGQLLIKNDIICFGWVLLEVITGRHLADLAPVYVAIKSLDMQAPMSKSNRRKLKKMMDPRLGEGYSREGAVKCMELASRCAAPEELSRAEIVWSLKQISHLHK</sequence>
<evidence type="ECO:0000259" key="5">
    <source>
        <dbReference type="PROSITE" id="PS51334"/>
    </source>
</evidence>
<evidence type="ECO:0000256" key="1">
    <source>
        <dbReference type="ARBA" id="ARBA00022658"/>
    </source>
</evidence>
<name>A0AAP0DBC9_9ASTR</name>
<dbReference type="Pfam" id="PF03759">
    <property type="entry name" value="PRONE"/>
    <property type="match status" value="1"/>
</dbReference>
<dbReference type="EMBL" id="JBCNJP010000012">
    <property type="protein sequence ID" value="KAK9069785.1"/>
    <property type="molecule type" value="Genomic_DNA"/>
</dbReference>
<dbReference type="GO" id="GO:0005524">
    <property type="term" value="F:ATP binding"/>
    <property type="evidence" value="ECO:0007669"/>
    <property type="project" value="InterPro"/>
</dbReference>
<comment type="caution">
    <text evidence="6">The sequence shown here is derived from an EMBL/GenBank/DDBJ whole genome shotgun (WGS) entry which is preliminary data.</text>
</comment>
<organism evidence="6 7">
    <name type="scientific">Deinandra increscens subsp. villosa</name>
    <dbReference type="NCBI Taxonomy" id="3103831"/>
    <lineage>
        <taxon>Eukaryota</taxon>
        <taxon>Viridiplantae</taxon>
        <taxon>Streptophyta</taxon>
        <taxon>Embryophyta</taxon>
        <taxon>Tracheophyta</taxon>
        <taxon>Spermatophyta</taxon>
        <taxon>Magnoliopsida</taxon>
        <taxon>eudicotyledons</taxon>
        <taxon>Gunneridae</taxon>
        <taxon>Pentapetalae</taxon>
        <taxon>asterids</taxon>
        <taxon>campanulids</taxon>
        <taxon>Asterales</taxon>
        <taxon>Asteraceae</taxon>
        <taxon>Asteroideae</taxon>
        <taxon>Heliantheae alliance</taxon>
        <taxon>Madieae</taxon>
        <taxon>Madiinae</taxon>
        <taxon>Deinandra</taxon>
    </lineage>
</organism>
<dbReference type="PANTHER" id="PTHR33101:SF79">
    <property type="entry name" value="PRONE DOMAIN-CONTAINING PROTEIN"/>
    <property type="match status" value="1"/>
</dbReference>
<evidence type="ECO:0000313" key="7">
    <source>
        <dbReference type="Proteomes" id="UP001408789"/>
    </source>
</evidence>
<keyword evidence="7" id="KW-1185">Reference proteome</keyword>
<dbReference type="InterPro" id="IPR005512">
    <property type="entry name" value="PRONE_dom"/>
</dbReference>
<dbReference type="Gene3D" id="1.20.58.2010">
    <property type="entry name" value="PRONE domain, subdomain 1"/>
    <property type="match status" value="1"/>
</dbReference>
<evidence type="ECO:0000256" key="2">
    <source>
        <dbReference type="PROSITE-ProRule" id="PRU00663"/>
    </source>
</evidence>